<sequence>MNRKLTFALYIMTFCIVSTLFGINAKAAPQLDVNVQTGLEDIQKAGKALPVTFDITNNGSDFNGTVSINAAFDVVGGNAITQKLTLKTGESKKVHFLLDEYAEAEGDNRLTIYEGDSKSGKKLSYTGNGEVPSSKLDEGQLAVFSLDFPKKKVDPIKSAVADDEQMVYKNLEGFEAPTDSKAYDAISLMMVQSDVLKTWSEEQQQALVGWLYAGGTLYIEGDHFVPKKIEQYKPLKIAKETKKISNQEANKLFRTEQLKFDLTLNNNALTEKAKTVIGDKETTLIAKKMIGKGAIVQSSFQSVQNNQEVVTEIMNKVFDQIAMQDETMYGNSFSQLGDGTKAFPAFHFSIATLSAIIFLYILIIGPLLYFVLKRKDKREYAWWIIPIGAALTAITIFAISSKGRLTQSKAQLSSIVQITDHQADAYFTQSVLTNTSDDLKIEAPKSVYMTQMKNFSKVTEVGKTAVLEEGKENNTLNILDTRYWGVTSIAGKYSDASFGKMDIQIGIQKGVLKGTIKNNLAQDLHDVEIWSGYKKYKVGNIKKGETVKVNQKVKEQFLAKALAKPSDDLFKPSEKEELSKYQKETIKQAALNNLISGDQPIVAGWSDEEIIPLRYDGLKVAQSNQNLIIQDFDQELKIDGPFTVQDQSLQPGITDLTGSGYADIMDESYGWMVDEGRYEISYALPTKFPVDDVKWASLQFRYTPTSTTKMKVYNFKDSKYEKLEKKQTVITKNIENYISQNGSLLFHLERNSVDDPTMRKPMLQLKGASK</sequence>
<protein>
    <submittedName>
        <fullName evidence="3">Uncharacterized protein</fullName>
    </submittedName>
</protein>
<keyword evidence="1" id="KW-0472">Membrane</keyword>
<organism evidence="3 5">
    <name type="scientific">Kurthia zopfii</name>
    <dbReference type="NCBI Taxonomy" id="1650"/>
    <lineage>
        <taxon>Bacteria</taxon>
        <taxon>Bacillati</taxon>
        <taxon>Bacillota</taxon>
        <taxon>Bacilli</taxon>
        <taxon>Bacillales</taxon>
        <taxon>Caryophanaceae</taxon>
        <taxon>Kurthia</taxon>
    </lineage>
</organism>
<dbReference type="Proteomes" id="UP000294641">
    <property type="component" value="Unassembled WGS sequence"/>
</dbReference>
<reference evidence="3 5" key="1">
    <citation type="submission" date="2018-06" db="EMBL/GenBank/DDBJ databases">
        <authorList>
            <consortium name="Pathogen Informatics"/>
            <person name="Doyle S."/>
        </authorList>
    </citation>
    <scope>NUCLEOTIDE SEQUENCE [LARGE SCALE GENOMIC DNA]</scope>
    <source>
        <strain evidence="3 5">NCTC10597</strain>
    </source>
</reference>
<evidence type="ECO:0000313" key="5">
    <source>
        <dbReference type="Proteomes" id="UP000254330"/>
    </source>
</evidence>
<keyword evidence="6" id="KW-1185">Reference proteome</keyword>
<evidence type="ECO:0000313" key="3">
    <source>
        <dbReference type="EMBL" id="STX08927.1"/>
    </source>
</evidence>
<dbReference type="OrthoDB" id="137965at2"/>
<feature type="transmembrane region" description="Helical" evidence="1">
    <location>
        <begin position="345"/>
        <end position="368"/>
    </location>
</feature>
<evidence type="ECO:0000256" key="1">
    <source>
        <dbReference type="SAM" id="Phobius"/>
    </source>
</evidence>
<feature type="chain" id="PRO_5044580922" evidence="2">
    <location>
        <begin position="28"/>
        <end position="770"/>
    </location>
</feature>
<evidence type="ECO:0000256" key="2">
    <source>
        <dbReference type="SAM" id="SignalP"/>
    </source>
</evidence>
<dbReference type="EMBL" id="UGNP01000001">
    <property type="protein sequence ID" value="STX08927.1"/>
    <property type="molecule type" value="Genomic_DNA"/>
</dbReference>
<feature type="signal peptide" evidence="2">
    <location>
        <begin position="1"/>
        <end position="27"/>
    </location>
</feature>
<dbReference type="Proteomes" id="UP000254330">
    <property type="component" value="Unassembled WGS sequence"/>
</dbReference>
<reference evidence="4 6" key="2">
    <citation type="submission" date="2019-03" db="EMBL/GenBank/DDBJ databases">
        <title>Genomic Encyclopedia of Type Strains, Phase IV (KMG-IV): sequencing the most valuable type-strain genomes for metagenomic binning, comparative biology and taxonomic classification.</title>
        <authorList>
            <person name="Goeker M."/>
        </authorList>
    </citation>
    <scope>NUCLEOTIDE SEQUENCE [LARGE SCALE GENOMIC DNA]</scope>
    <source>
        <strain evidence="4 6">DSM 20580</strain>
    </source>
</reference>
<dbReference type="RefSeq" id="WP_109349977.1">
    <property type="nucleotide sequence ID" value="NZ_BJUE01000031.1"/>
</dbReference>
<accession>A0A2U3ABX3</accession>
<dbReference type="AlphaFoldDB" id="A0A2U3ABX3"/>
<proteinExistence type="predicted"/>
<keyword evidence="1" id="KW-1133">Transmembrane helix</keyword>
<name>A0A2U3ABX3_9BACL</name>
<keyword evidence="2" id="KW-0732">Signal</keyword>
<evidence type="ECO:0000313" key="6">
    <source>
        <dbReference type="Proteomes" id="UP000294641"/>
    </source>
</evidence>
<evidence type="ECO:0000313" key="4">
    <source>
        <dbReference type="EMBL" id="TDR34951.1"/>
    </source>
</evidence>
<gene>
    <name evidence="4" type="ORF">DFR61_13431</name>
    <name evidence="3" type="ORF">NCTC10597_00596</name>
</gene>
<keyword evidence="1" id="KW-0812">Transmembrane</keyword>
<feature type="transmembrane region" description="Helical" evidence="1">
    <location>
        <begin position="380"/>
        <end position="399"/>
    </location>
</feature>
<dbReference type="EMBL" id="SNZG01000034">
    <property type="protein sequence ID" value="TDR34951.1"/>
    <property type="molecule type" value="Genomic_DNA"/>
</dbReference>
<comment type="caution">
    <text evidence="3">The sequence shown here is derived from an EMBL/GenBank/DDBJ whole genome shotgun (WGS) entry which is preliminary data.</text>
</comment>